<reference evidence="1" key="1">
    <citation type="journal article" date="2015" name="Nature">
        <title>Complex archaea that bridge the gap between prokaryotes and eukaryotes.</title>
        <authorList>
            <person name="Spang A."/>
            <person name="Saw J.H."/>
            <person name="Jorgensen S.L."/>
            <person name="Zaremba-Niedzwiedzka K."/>
            <person name="Martijn J."/>
            <person name="Lind A.E."/>
            <person name="van Eijk R."/>
            <person name="Schleper C."/>
            <person name="Guy L."/>
            <person name="Ettema T.J."/>
        </authorList>
    </citation>
    <scope>NUCLEOTIDE SEQUENCE</scope>
</reference>
<dbReference type="EMBL" id="LAZR01014784">
    <property type="protein sequence ID" value="KKM15959.1"/>
    <property type="molecule type" value="Genomic_DNA"/>
</dbReference>
<evidence type="ECO:0000313" key="1">
    <source>
        <dbReference type="EMBL" id="KKM15959.1"/>
    </source>
</evidence>
<gene>
    <name evidence="1" type="ORF">LCGC14_1690660</name>
</gene>
<proteinExistence type="predicted"/>
<protein>
    <submittedName>
        <fullName evidence="1">Uncharacterized protein</fullName>
    </submittedName>
</protein>
<comment type="caution">
    <text evidence="1">The sequence shown here is derived from an EMBL/GenBank/DDBJ whole genome shotgun (WGS) entry which is preliminary data.</text>
</comment>
<organism evidence="1">
    <name type="scientific">marine sediment metagenome</name>
    <dbReference type="NCBI Taxonomy" id="412755"/>
    <lineage>
        <taxon>unclassified sequences</taxon>
        <taxon>metagenomes</taxon>
        <taxon>ecological metagenomes</taxon>
    </lineage>
</organism>
<dbReference type="AlphaFoldDB" id="A0A0F9I8I0"/>
<name>A0A0F9I8I0_9ZZZZ</name>
<sequence>MFIMSVKILGNQNKLRSRVLSAHKSISTTSRIFSYKTLGFQGDQVFS</sequence>
<accession>A0A0F9I8I0</accession>